<keyword evidence="1" id="KW-0813">Transport</keyword>
<dbReference type="NCBIfam" id="TIGR04105">
    <property type="entry name" value="FeFe_hydrog_B1"/>
    <property type="match status" value="1"/>
</dbReference>
<reference evidence="8 9" key="2">
    <citation type="journal article" date="2011" name="J. Bacteriol.">
        <title>Genome Sequence of Kosmotoga olearia Strain TBF 19.5.1, a Thermophilic Bacterium with a Wide Growth Temperature Range, Isolated from the Troll B Oil Platform in the North Sea.</title>
        <authorList>
            <person name="Swithers K.S."/>
            <person name="Dipippo J.L."/>
            <person name="Bruce D.C."/>
            <person name="Detter C."/>
            <person name="Tapia R."/>
            <person name="Han S."/>
            <person name="Goodwin L.A."/>
            <person name="Han J."/>
            <person name="Woyke T."/>
            <person name="Pitluck S."/>
            <person name="Pennacchio L."/>
            <person name="Nolan M."/>
            <person name="Mikhailova N."/>
            <person name="Land M.L."/>
            <person name="Nesbo C.L."/>
            <person name="Gogarten J.P."/>
            <person name="Noll K.M."/>
        </authorList>
    </citation>
    <scope>NUCLEOTIDE SEQUENCE [LARGE SCALE GENOMIC DNA]</scope>
    <source>
        <strain evidence="9">ATCC BAA-1733 / DSM 21960 / TBF 19.5.1</strain>
    </source>
</reference>
<dbReference type="InterPro" id="IPR017900">
    <property type="entry name" value="4Fe4S_Fe_S_CS"/>
</dbReference>
<dbReference type="eggNOG" id="COG4624">
    <property type="taxonomic scope" value="Bacteria"/>
</dbReference>
<dbReference type="GO" id="GO:0008901">
    <property type="term" value="F:ferredoxin hydrogenase activity"/>
    <property type="evidence" value="ECO:0007669"/>
    <property type="project" value="UniProtKB-EC"/>
</dbReference>
<dbReference type="CDD" id="cd10549">
    <property type="entry name" value="MtMvhB_like"/>
    <property type="match status" value="1"/>
</dbReference>
<dbReference type="SUPFAM" id="SSF54862">
    <property type="entry name" value="4Fe-4S ferredoxins"/>
    <property type="match status" value="1"/>
</dbReference>
<name>C5CFY5_KOSOT</name>
<evidence type="ECO:0000256" key="3">
    <source>
        <dbReference type="ARBA" id="ARBA00022723"/>
    </source>
</evidence>
<dbReference type="EMBL" id="CP001634">
    <property type="protein sequence ID" value="ACR80479.1"/>
    <property type="molecule type" value="Genomic_DNA"/>
</dbReference>
<sequence length="478" mass="52467">MRNVITTELTKLRRQIYIKLLQKIISGKYNEIPKISKEIIKEGSIPQGQDVYKTKITIDETIKIILGTDYSKTKDLELYELIPEMEAILKGESPLMNKSGKVINIIREICDGCPLPSYHITDMCRNCSAKYCINSCPRNAIPIVDGKPKIDSEKCVGCGLCAKNCPYGAIIKIQRPCVSACAVGATYSDENGFVLIDDEKCVQCGECAVACPFGAIVESSSIGQVAVRLGKEPMVAIFAPASVAQFGPRVSLGQFKKALKEVGFVDAFEVAIGADMVAKEEAEYVEENLERLGFITTSCCPAFKRMIETRFPELVEHISPSLSPMHMLAKKIKEDYPNAKVVFIGPCIAKKYEVTLQPYTDYALTYEEIASIFAVKGIEPANVEEEELNNATPYGRLFATSGGVAEAVKSFANKEFETVVCSGLKECIQTLEKAKKGEVKGLIEGMSCEGGCISGTRVMVNPRIAMSNLKRLFKVEET</sequence>
<proteinExistence type="predicted"/>
<keyword evidence="8" id="KW-0560">Oxidoreductase</keyword>
<dbReference type="Pfam" id="PF00037">
    <property type="entry name" value="Fer4"/>
    <property type="match status" value="1"/>
</dbReference>
<keyword evidence="9" id="KW-1185">Reference proteome</keyword>
<keyword evidence="6" id="KW-0411">Iron-sulfur</keyword>
<evidence type="ECO:0000256" key="6">
    <source>
        <dbReference type="ARBA" id="ARBA00023014"/>
    </source>
</evidence>
<feature type="domain" description="4Fe-4S ferredoxin-type" evidence="7">
    <location>
        <begin position="192"/>
        <end position="221"/>
    </location>
</feature>
<feature type="domain" description="4Fe-4S ferredoxin-type" evidence="7">
    <location>
        <begin position="114"/>
        <end position="145"/>
    </location>
</feature>
<keyword evidence="3" id="KW-0479">Metal-binding</keyword>
<evidence type="ECO:0000259" key="7">
    <source>
        <dbReference type="PROSITE" id="PS51379"/>
    </source>
</evidence>
<evidence type="ECO:0000313" key="8">
    <source>
        <dbReference type="EMBL" id="ACR80479.1"/>
    </source>
</evidence>
<evidence type="ECO:0000256" key="2">
    <source>
        <dbReference type="ARBA" id="ARBA00022485"/>
    </source>
</evidence>
<dbReference type="eggNOG" id="COG1142">
    <property type="taxonomic scope" value="Bacteria"/>
</dbReference>
<dbReference type="InterPro" id="IPR027631">
    <property type="entry name" value="Mono_FeFe_hydrog"/>
</dbReference>
<dbReference type="AlphaFoldDB" id="C5CFY5"/>
<dbReference type="PROSITE" id="PS00198">
    <property type="entry name" value="4FE4S_FER_1"/>
    <property type="match status" value="2"/>
</dbReference>
<evidence type="ECO:0000313" key="9">
    <source>
        <dbReference type="Proteomes" id="UP000002382"/>
    </source>
</evidence>
<dbReference type="GO" id="GO:0046872">
    <property type="term" value="F:metal ion binding"/>
    <property type="evidence" value="ECO:0007669"/>
    <property type="project" value="UniProtKB-KW"/>
</dbReference>
<keyword evidence="2" id="KW-0004">4Fe-4S</keyword>
<dbReference type="HOGENOM" id="CLU_039046_0_1_0"/>
<dbReference type="SUPFAM" id="SSF53920">
    <property type="entry name" value="Fe-only hydrogenase"/>
    <property type="match status" value="1"/>
</dbReference>
<dbReference type="Pfam" id="PF12837">
    <property type="entry name" value="Fer4_6"/>
    <property type="match status" value="1"/>
</dbReference>
<dbReference type="GO" id="GO:0051539">
    <property type="term" value="F:4 iron, 4 sulfur cluster binding"/>
    <property type="evidence" value="ECO:0007669"/>
    <property type="project" value="UniProtKB-KW"/>
</dbReference>
<keyword evidence="4" id="KW-0249">Electron transport</keyword>
<dbReference type="InterPro" id="IPR017896">
    <property type="entry name" value="4Fe4S_Fe-S-bd"/>
</dbReference>
<evidence type="ECO:0000256" key="1">
    <source>
        <dbReference type="ARBA" id="ARBA00022448"/>
    </source>
</evidence>
<dbReference type="InterPro" id="IPR004108">
    <property type="entry name" value="Fe_hydrogenase_lsu_C"/>
</dbReference>
<reference evidence="8 9" key="1">
    <citation type="submission" date="2009-06" db="EMBL/GenBank/DDBJ databases">
        <title>Complete sequence of Thermotogales bacterium TBF 19.5.1.</title>
        <authorList>
            <consortium name="US DOE Joint Genome Institute"/>
            <person name="Lucas S."/>
            <person name="Copeland A."/>
            <person name="Lapidus A."/>
            <person name="Glavina del Rio T."/>
            <person name="Tice H."/>
            <person name="Bruce D."/>
            <person name="Goodwin L."/>
            <person name="Pitluck S."/>
            <person name="Chertkov O."/>
            <person name="Brettin T."/>
            <person name="Detter J.C."/>
            <person name="Han C."/>
            <person name="Schmutz J."/>
            <person name="Larimer F."/>
            <person name="Land M."/>
            <person name="Hauser L."/>
            <person name="Kyrpides N."/>
            <person name="Ovchinnikova G."/>
            <person name="Noll K."/>
        </authorList>
    </citation>
    <scope>NUCLEOTIDE SEQUENCE [LARGE SCALE GENOMIC DNA]</scope>
    <source>
        <strain evidence="9">ATCC BAA-1733 / DSM 21960 / TBF 19.5.1</strain>
    </source>
</reference>
<dbReference type="PANTHER" id="PTHR42859:SF10">
    <property type="entry name" value="DIMETHYLSULFOXIDE REDUCTASE CHAIN B"/>
    <property type="match status" value="1"/>
</dbReference>
<dbReference type="Pfam" id="PF02906">
    <property type="entry name" value="Fe_hyd_lg_C"/>
    <property type="match status" value="1"/>
</dbReference>
<dbReference type="Gene3D" id="3.30.70.20">
    <property type="match status" value="2"/>
</dbReference>
<dbReference type="STRING" id="521045.Kole_1794"/>
<dbReference type="EC" id="1.12.7.2" evidence="8"/>
<dbReference type="PROSITE" id="PS51379">
    <property type="entry name" value="4FE4S_FER_2"/>
    <property type="match status" value="3"/>
</dbReference>
<gene>
    <name evidence="8" type="ordered locus">Kole_1794</name>
</gene>
<dbReference type="OrthoDB" id="9798098at2"/>
<evidence type="ECO:0000256" key="4">
    <source>
        <dbReference type="ARBA" id="ARBA00022982"/>
    </source>
</evidence>
<dbReference type="PANTHER" id="PTHR42859">
    <property type="entry name" value="OXIDOREDUCTASE"/>
    <property type="match status" value="1"/>
</dbReference>
<dbReference type="InterPro" id="IPR050294">
    <property type="entry name" value="RnfB_subfamily"/>
</dbReference>
<organism evidence="8 9">
    <name type="scientific">Kosmotoga olearia (strain ATCC BAA-1733 / DSM 21960 / TBF 19.5.1)</name>
    <dbReference type="NCBI Taxonomy" id="521045"/>
    <lineage>
        <taxon>Bacteria</taxon>
        <taxon>Thermotogati</taxon>
        <taxon>Thermotogota</taxon>
        <taxon>Thermotogae</taxon>
        <taxon>Kosmotogales</taxon>
        <taxon>Kosmotogaceae</taxon>
        <taxon>Kosmotoga</taxon>
    </lineage>
</organism>
<evidence type="ECO:0000256" key="5">
    <source>
        <dbReference type="ARBA" id="ARBA00023004"/>
    </source>
</evidence>
<protein>
    <submittedName>
        <fullName evidence="8">Ferredoxin hydrogenase</fullName>
        <ecNumber evidence="8">1.12.7.2</ecNumber>
    </submittedName>
</protein>
<dbReference type="Gene3D" id="3.40.950.10">
    <property type="entry name" value="Fe-only Hydrogenase (Larger Subunit), Chain L, domain 3"/>
    <property type="match status" value="1"/>
</dbReference>
<dbReference type="KEGG" id="kol:Kole_1794"/>
<feature type="domain" description="4Fe-4S ferredoxin-type" evidence="7">
    <location>
        <begin position="146"/>
        <end position="176"/>
    </location>
</feature>
<dbReference type="RefSeq" id="WP_015869123.1">
    <property type="nucleotide sequence ID" value="NC_012785.1"/>
</dbReference>
<dbReference type="Proteomes" id="UP000002382">
    <property type="component" value="Chromosome"/>
</dbReference>
<dbReference type="InterPro" id="IPR009016">
    <property type="entry name" value="Fe_hydrogenase"/>
</dbReference>
<keyword evidence="5" id="KW-0408">Iron</keyword>
<accession>C5CFY5</accession>